<keyword evidence="5" id="KW-0411">Iron-sulfur</keyword>
<sequence>DDGQNYQENDGALQKLEKVQITLADCLACSGCITSEESVLITQQNQEELLRIFEINTRLKIENSDEGIKFIIVSISIQLILSLA</sequence>
<evidence type="ECO:0000313" key="7">
    <source>
        <dbReference type="EMBL" id="KAL3288947.1"/>
    </source>
</evidence>
<dbReference type="AlphaFoldDB" id="A0ABD2PDP0"/>
<keyword evidence="8" id="KW-1185">Reference proteome</keyword>
<comment type="function">
    <text evidence="6">Component of the cytosolic iron-sulfur (Fe/S) protein assembly machinery. Required for maturation of extramitochondrial Fe/S proteins.</text>
</comment>
<accession>A0ABD2PDP0</accession>
<gene>
    <name evidence="7" type="ORF">HHI36_003391</name>
</gene>
<evidence type="ECO:0000256" key="1">
    <source>
        <dbReference type="ARBA" id="ARBA00006596"/>
    </source>
</evidence>
<dbReference type="PANTHER" id="PTHR11615">
    <property type="entry name" value="NITRATE, FORMATE, IRON DEHYDROGENASE"/>
    <property type="match status" value="1"/>
</dbReference>
<dbReference type="GO" id="GO:0051539">
    <property type="term" value="F:4 iron, 4 sulfur cluster binding"/>
    <property type="evidence" value="ECO:0007669"/>
    <property type="project" value="UniProtKB-KW"/>
</dbReference>
<dbReference type="InterPro" id="IPR050340">
    <property type="entry name" value="Cytosolic_Fe-S_CAF"/>
</dbReference>
<evidence type="ECO:0000256" key="2">
    <source>
        <dbReference type="ARBA" id="ARBA00022485"/>
    </source>
</evidence>
<name>A0ABD2PDP0_9CUCU</name>
<dbReference type="EMBL" id="JABFTP020000185">
    <property type="protein sequence ID" value="KAL3288947.1"/>
    <property type="molecule type" value="Genomic_DNA"/>
</dbReference>
<organism evidence="7 8">
    <name type="scientific">Cryptolaemus montrouzieri</name>
    <dbReference type="NCBI Taxonomy" id="559131"/>
    <lineage>
        <taxon>Eukaryota</taxon>
        <taxon>Metazoa</taxon>
        <taxon>Ecdysozoa</taxon>
        <taxon>Arthropoda</taxon>
        <taxon>Hexapoda</taxon>
        <taxon>Insecta</taxon>
        <taxon>Pterygota</taxon>
        <taxon>Neoptera</taxon>
        <taxon>Endopterygota</taxon>
        <taxon>Coleoptera</taxon>
        <taxon>Polyphaga</taxon>
        <taxon>Cucujiformia</taxon>
        <taxon>Coccinelloidea</taxon>
        <taxon>Coccinellidae</taxon>
        <taxon>Scymninae</taxon>
        <taxon>Scymnini</taxon>
        <taxon>Cryptolaemus</taxon>
    </lineage>
</organism>
<dbReference type="GO" id="GO:0046872">
    <property type="term" value="F:metal ion binding"/>
    <property type="evidence" value="ECO:0007669"/>
    <property type="project" value="UniProtKB-KW"/>
</dbReference>
<dbReference type="Proteomes" id="UP001516400">
    <property type="component" value="Unassembled WGS sequence"/>
</dbReference>
<keyword evidence="3" id="KW-0479">Metal-binding</keyword>
<feature type="non-terminal residue" evidence="7">
    <location>
        <position position="84"/>
    </location>
</feature>
<keyword evidence="2" id="KW-0004">4Fe-4S</keyword>
<dbReference type="InterPro" id="IPR009016">
    <property type="entry name" value="Fe_hydrogenase"/>
</dbReference>
<evidence type="ECO:0000256" key="3">
    <source>
        <dbReference type="ARBA" id="ARBA00022723"/>
    </source>
</evidence>
<comment type="similarity">
    <text evidence="1">Belongs to the NARF family.</text>
</comment>
<protein>
    <submittedName>
        <fullName evidence="7">Uncharacterized protein</fullName>
    </submittedName>
</protein>
<keyword evidence="4" id="KW-0408">Iron</keyword>
<evidence type="ECO:0000256" key="4">
    <source>
        <dbReference type="ARBA" id="ARBA00023004"/>
    </source>
</evidence>
<dbReference type="FunFam" id="3.30.70.20:FF:000042">
    <property type="entry name" value="Cytosolic Fe-S cluster assembly factor NAR1"/>
    <property type="match status" value="1"/>
</dbReference>
<evidence type="ECO:0000256" key="6">
    <source>
        <dbReference type="ARBA" id="ARBA00025700"/>
    </source>
</evidence>
<reference evidence="7 8" key="1">
    <citation type="journal article" date="2021" name="BMC Biol.">
        <title>Horizontally acquired antibacterial genes associated with adaptive radiation of ladybird beetles.</title>
        <authorList>
            <person name="Li H.S."/>
            <person name="Tang X.F."/>
            <person name="Huang Y.H."/>
            <person name="Xu Z.Y."/>
            <person name="Chen M.L."/>
            <person name="Du X.Y."/>
            <person name="Qiu B.Y."/>
            <person name="Chen P.T."/>
            <person name="Zhang W."/>
            <person name="Slipinski A."/>
            <person name="Escalona H.E."/>
            <person name="Waterhouse R.M."/>
            <person name="Zwick A."/>
            <person name="Pang H."/>
        </authorList>
    </citation>
    <scope>NUCLEOTIDE SEQUENCE [LARGE SCALE GENOMIC DNA]</scope>
    <source>
        <strain evidence="7">SYSU2018</strain>
    </source>
</reference>
<proteinExistence type="inferred from homology"/>
<feature type="non-terminal residue" evidence="7">
    <location>
        <position position="1"/>
    </location>
</feature>
<evidence type="ECO:0000313" key="8">
    <source>
        <dbReference type="Proteomes" id="UP001516400"/>
    </source>
</evidence>
<comment type="caution">
    <text evidence="7">The sequence shown here is derived from an EMBL/GenBank/DDBJ whole genome shotgun (WGS) entry which is preliminary data.</text>
</comment>
<dbReference type="SUPFAM" id="SSF53920">
    <property type="entry name" value="Fe-only hydrogenase"/>
    <property type="match status" value="1"/>
</dbReference>
<evidence type="ECO:0000256" key="5">
    <source>
        <dbReference type="ARBA" id="ARBA00023014"/>
    </source>
</evidence>